<feature type="compositionally biased region" description="Polar residues" evidence="1">
    <location>
        <begin position="101"/>
        <end position="114"/>
    </location>
</feature>
<feature type="region of interest" description="Disordered" evidence="1">
    <location>
        <begin position="45"/>
        <end position="67"/>
    </location>
</feature>
<comment type="caution">
    <text evidence="2">The sequence shown here is derived from an EMBL/GenBank/DDBJ whole genome shotgun (WGS) entry which is preliminary data.</text>
</comment>
<evidence type="ECO:0000313" key="2">
    <source>
        <dbReference type="EMBL" id="CAB1429005.1"/>
    </source>
</evidence>
<evidence type="ECO:0000256" key="1">
    <source>
        <dbReference type="SAM" id="MobiDB-lite"/>
    </source>
</evidence>
<feature type="region of interest" description="Disordered" evidence="1">
    <location>
        <begin position="84"/>
        <end position="122"/>
    </location>
</feature>
<name>A0A9N7UCQ8_PLEPL</name>
<reference evidence="2" key="1">
    <citation type="submission" date="2020-03" db="EMBL/GenBank/DDBJ databases">
        <authorList>
            <person name="Weist P."/>
        </authorList>
    </citation>
    <scope>NUCLEOTIDE SEQUENCE</scope>
</reference>
<gene>
    <name evidence="2" type="ORF">PLEPLA_LOCUS16980</name>
</gene>
<dbReference type="EMBL" id="CADEAL010001109">
    <property type="protein sequence ID" value="CAB1429005.1"/>
    <property type="molecule type" value="Genomic_DNA"/>
</dbReference>
<protein>
    <submittedName>
        <fullName evidence="2">Uncharacterized protein</fullName>
    </submittedName>
</protein>
<dbReference type="AlphaFoldDB" id="A0A9N7UCQ8"/>
<evidence type="ECO:0000313" key="3">
    <source>
        <dbReference type="Proteomes" id="UP001153269"/>
    </source>
</evidence>
<organism evidence="2 3">
    <name type="scientific">Pleuronectes platessa</name>
    <name type="common">European plaice</name>
    <dbReference type="NCBI Taxonomy" id="8262"/>
    <lineage>
        <taxon>Eukaryota</taxon>
        <taxon>Metazoa</taxon>
        <taxon>Chordata</taxon>
        <taxon>Craniata</taxon>
        <taxon>Vertebrata</taxon>
        <taxon>Euteleostomi</taxon>
        <taxon>Actinopterygii</taxon>
        <taxon>Neopterygii</taxon>
        <taxon>Teleostei</taxon>
        <taxon>Neoteleostei</taxon>
        <taxon>Acanthomorphata</taxon>
        <taxon>Carangaria</taxon>
        <taxon>Pleuronectiformes</taxon>
        <taxon>Pleuronectoidei</taxon>
        <taxon>Pleuronectidae</taxon>
        <taxon>Pleuronectes</taxon>
    </lineage>
</organism>
<proteinExistence type="predicted"/>
<accession>A0A9N7UCQ8</accession>
<keyword evidence="3" id="KW-1185">Reference proteome</keyword>
<sequence>MTICDAGKLLHTHLPSRPPQHSNCQPLKLTCEEYGFIEPHRAASTATVFGSSASERRRENRARKQTSLKVRGQFKAVRPLFRWRERKQNHGKRSGLKSMLKANQHSQESLSQSAFGAEETVI</sequence>
<dbReference type="Proteomes" id="UP001153269">
    <property type="component" value="Unassembled WGS sequence"/>
</dbReference>